<reference evidence="2 3" key="1">
    <citation type="submission" date="2023-11" db="EMBL/GenBank/DDBJ databases">
        <title>Halocaridina rubra genome assembly.</title>
        <authorList>
            <person name="Smith C."/>
        </authorList>
    </citation>
    <scope>NUCLEOTIDE SEQUENCE [LARGE SCALE GENOMIC DNA]</scope>
    <source>
        <strain evidence="2">EP-1</strain>
        <tissue evidence="2">Whole</tissue>
    </source>
</reference>
<organism evidence="2 3">
    <name type="scientific">Halocaridina rubra</name>
    <name type="common">Hawaiian red shrimp</name>
    <dbReference type="NCBI Taxonomy" id="373956"/>
    <lineage>
        <taxon>Eukaryota</taxon>
        <taxon>Metazoa</taxon>
        <taxon>Ecdysozoa</taxon>
        <taxon>Arthropoda</taxon>
        <taxon>Crustacea</taxon>
        <taxon>Multicrustacea</taxon>
        <taxon>Malacostraca</taxon>
        <taxon>Eumalacostraca</taxon>
        <taxon>Eucarida</taxon>
        <taxon>Decapoda</taxon>
        <taxon>Pleocyemata</taxon>
        <taxon>Caridea</taxon>
        <taxon>Atyoidea</taxon>
        <taxon>Atyidae</taxon>
        <taxon>Halocaridina</taxon>
    </lineage>
</organism>
<evidence type="ECO:0000313" key="3">
    <source>
        <dbReference type="Proteomes" id="UP001381693"/>
    </source>
</evidence>
<feature type="region of interest" description="Disordered" evidence="1">
    <location>
        <begin position="96"/>
        <end position="121"/>
    </location>
</feature>
<proteinExistence type="predicted"/>
<accession>A0AAN9A719</accession>
<gene>
    <name evidence="2" type="ORF">SK128_028416</name>
</gene>
<dbReference type="EMBL" id="JAXCGZ010011514">
    <property type="protein sequence ID" value="KAK7074620.1"/>
    <property type="molecule type" value="Genomic_DNA"/>
</dbReference>
<keyword evidence="3" id="KW-1185">Reference proteome</keyword>
<protein>
    <submittedName>
        <fullName evidence="2">Uncharacterized protein</fullName>
    </submittedName>
</protein>
<name>A0AAN9A719_HALRR</name>
<comment type="caution">
    <text evidence="2">The sequence shown here is derived from an EMBL/GenBank/DDBJ whole genome shotgun (WGS) entry which is preliminary data.</text>
</comment>
<evidence type="ECO:0000313" key="2">
    <source>
        <dbReference type="EMBL" id="KAK7074620.1"/>
    </source>
</evidence>
<evidence type="ECO:0000256" key="1">
    <source>
        <dbReference type="SAM" id="MobiDB-lite"/>
    </source>
</evidence>
<dbReference type="Proteomes" id="UP001381693">
    <property type="component" value="Unassembled WGS sequence"/>
</dbReference>
<dbReference type="AlphaFoldDB" id="A0AAN9A719"/>
<sequence>MVSVIHVDNSDPTIERTVTGIVLLRFCITNLEYPVDLNTCRERSLVNKDSIMGDYYDEEDYRMYPRHERLENQVFAMQEMLDQLKEAHASSNRRGYISNRDYDQGHRRGGRGRGTFGRGRQHIRNPNVSVLHFLFLKC</sequence>